<name>A0ABR3V9J1_9PEZI</name>
<reference evidence="2 3" key="1">
    <citation type="journal article" date="2024" name="Commun. Biol.">
        <title>Comparative genomic analysis of thermophilic fungi reveals convergent evolutionary adaptations and gene losses.</title>
        <authorList>
            <person name="Steindorff A.S."/>
            <person name="Aguilar-Pontes M.V."/>
            <person name="Robinson A.J."/>
            <person name="Andreopoulos B."/>
            <person name="LaButti K."/>
            <person name="Kuo A."/>
            <person name="Mondo S."/>
            <person name="Riley R."/>
            <person name="Otillar R."/>
            <person name="Haridas S."/>
            <person name="Lipzen A."/>
            <person name="Grimwood J."/>
            <person name="Schmutz J."/>
            <person name="Clum A."/>
            <person name="Reid I.D."/>
            <person name="Moisan M.C."/>
            <person name="Butler G."/>
            <person name="Nguyen T.T.M."/>
            <person name="Dewar K."/>
            <person name="Conant G."/>
            <person name="Drula E."/>
            <person name="Henrissat B."/>
            <person name="Hansel C."/>
            <person name="Singer S."/>
            <person name="Hutchinson M.I."/>
            <person name="de Vries R.P."/>
            <person name="Natvig D.O."/>
            <person name="Powell A.J."/>
            <person name="Tsang A."/>
            <person name="Grigoriev I.V."/>
        </authorList>
    </citation>
    <scope>NUCLEOTIDE SEQUENCE [LARGE SCALE GENOMIC DNA]</scope>
    <source>
        <strain evidence="2 3">ATCC 24622</strain>
    </source>
</reference>
<sequence>MAERPATGAVESRSHTKARYLQVECFFETEYRRAIQRAQQQEQTPPRKEGWKTRSLRDEGKDAGTVQGLRKLQHRRCTQHAWTWLCGWDGPVVARSTSFWEVRGLALLLAALACRTGPREPLPRPIKHLGFNDLYPSRSDTLLIRPRLVSLHSARSLGPSSPSGPYSSVLCPMVAWTAGRGGIGRLIGPSTRP</sequence>
<feature type="compositionally biased region" description="Basic and acidic residues" evidence="1">
    <location>
        <begin position="45"/>
        <end position="62"/>
    </location>
</feature>
<dbReference type="EMBL" id="JAZHXJ010002481">
    <property type="protein sequence ID" value="KAL1838399.1"/>
    <property type="molecule type" value="Genomic_DNA"/>
</dbReference>
<protein>
    <submittedName>
        <fullName evidence="2">Uncharacterized protein</fullName>
    </submittedName>
</protein>
<accession>A0ABR3V9J1</accession>
<organism evidence="2 3">
    <name type="scientific">Phialemonium thermophilum</name>
    <dbReference type="NCBI Taxonomy" id="223376"/>
    <lineage>
        <taxon>Eukaryota</taxon>
        <taxon>Fungi</taxon>
        <taxon>Dikarya</taxon>
        <taxon>Ascomycota</taxon>
        <taxon>Pezizomycotina</taxon>
        <taxon>Sordariomycetes</taxon>
        <taxon>Sordariomycetidae</taxon>
        <taxon>Cephalothecales</taxon>
        <taxon>Cephalothecaceae</taxon>
        <taxon>Phialemonium</taxon>
    </lineage>
</organism>
<dbReference type="Proteomes" id="UP001586593">
    <property type="component" value="Unassembled WGS sequence"/>
</dbReference>
<feature type="region of interest" description="Disordered" evidence="1">
    <location>
        <begin position="36"/>
        <end position="65"/>
    </location>
</feature>
<evidence type="ECO:0000313" key="2">
    <source>
        <dbReference type="EMBL" id="KAL1838399.1"/>
    </source>
</evidence>
<evidence type="ECO:0000313" key="3">
    <source>
        <dbReference type="Proteomes" id="UP001586593"/>
    </source>
</evidence>
<proteinExistence type="predicted"/>
<gene>
    <name evidence="2" type="ORF">VTK73DRAFT_4343</name>
</gene>
<keyword evidence="3" id="KW-1185">Reference proteome</keyword>
<comment type="caution">
    <text evidence="2">The sequence shown here is derived from an EMBL/GenBank/DDBJ whole genome shotgun (WGS) entry which is preliminary data.</text>
</comment>
<evidence type="ECO:0000256" key="1">
    <source>
        <dbReference type="SAM" id="MobiDB-lite"/>
    </source>
</evidence>